<evidence type="ECO:0000256" key="1">
    <source>
        <dbReference type="ARBA" id="ARBA00022729"/>
    </source>
</evidence>
<keyword evidence="1" id="KW-0732">Signal</keyword>
<dbReference type="SUPFAM" id="SSF69318">
    <property type="entry name" value="Integrin alpha N-terminal domain"/>
    <property type="match status" value="1"/>
</dbReference>
<dbReference type="InterPro" id="IPR013517">
    <property type="entry name" value="FG-GAP"/>
</dbReference>
<name>A0ABZ0IUJ5_9BACT</name>
<gene>
    <name evidence="2" type="ORF">RT717_06005</name>
</gene>
<proteinExistence type="predicted"/>
<dbReference type="Pfam" id="PF13517">
    <property type="entry name" value="FG-GAP_3"/>
    <property type="match status" value="1"/>
</dbReference>
<protein>
    <submittedName>
        <fullName evidence="2">VCBS repeat-containing protein</fullName>
    </submittedName>
</protein>
<accession>A0ABZ0IUJ5</accession>
<dbReference type="PANTHER" id="PTHR44103">
    <property type="entry name" value="PROPROTEIN CONVERTASE P"/>
    <property type="match status" value="1"/>
</dbReference>
<sequence>MIYFLSLIILMFTTPPKLPFEAQLIDDQVAIGYGIALGDVDGDGKPDILLADKKQFVWYRNGDWKKFVMIDNLTERDNVCIAAMDITGDGKVEVAVGAQWNPGETSNAAQSGSVHYLIAPEDRTQLWKAVKLPHEPTIHRMRWAKASNGKFHLIVVPLHGRNNKGGEGDGVKIIAYEYPKNVEGDWNSVVLDNNMHMTHNLDVAASGPKSGSLYFGGKEGVRVIQNFAGKSSSGAAKKITGMEYGAGEIRVGNSLLATIEPMHGNAVVAYLGNERTRVVLDDQLKEGHALAVADFLGTGNEQIVAGWRVPNAEGKVGIKLYQQVNGGKWESQWVDDNGMACEDLQVMDLNGDGKLDIVAAGRASNNLKIYWNK</sequence>
<keyword evidence="3" id="KW-1185">Reference proteome</keyword>
<organism evidence="2 3">
    <name type="scientific">Imperialibacter roseus</name>
    <dbReference type="NCBI Taxonomy" id="1324217"/>
    <lineage>
        <taxon>Bacteria</taxon>
        <taxon>Pseudomonadati</taxon>
        <taxon>Bacteroidota</taxon>
        <taxon>Cytophagia</taxon>
        <taxon>Cytophagales</taxon>
        <taxon>Flammeovirgaceae</taxon>
        <taxon>Imperialibacter</taxon>
    </lineage>
</organism>
<evidence type="ECO:0000313" key="3">
    <source>
        <dbReference type="Proteomes" id="UP001302349"/>
    </source>
</evidence>
<dbReference type="Gene3D" id="2.130.10.130">
    <property type="entry name" value="Integrin alpha, N-terminal"/>
    <property type="match status" value="1"/>
</dbReference>
<dbReference type="RefSeq" id="WP_317490832.1">
    <property type="nucleotide sequence ID" value="NZ_CP136051.1"/>
</dbReference>
<dbReference type="EMBL" id="CP136051">
    <property type="protein sequence ID" value="WOK08187.1"/>
    <property type="molecule type" value="Genomic_DNA"/>
</dbReference>
<dbReference type="Proteomes" id="UP001302349">
    <property type="component" value="Chromosome"/>
</dbReference>
<reference evidence="2 3" key="1">
    <citation type="journal article" date="2023" name="Microbiol. Resour. Announc.">
        <title>Complete Genome Sequence of Imperialibacter roseus strain P4T.</title>
        <authorList>
            <person name="Tizabi D.R."/>
            <person name="Bachvaroff T."/>
            <person name="Hill R.T."/>
        </authorList>
    </citation>
    <scope>NUCLEOTIDE SEQUENCE [LARGE SCALE GENOMIC DNA]</scope>
    <source>
        <strain evidence="2 3">P4T</strain>
    </source>
</reference>
<dbReference type="InterPro" id="IPR028994">
    <property type="entry name" value="Integrin_alpha_N"/>
</dbReference>
<evidence type="ECO:0000313" key="2">
    <source>
        <dbReference type="EMBL" id="WOK08187.1"/>
    </source>
</evidence>
<dbReference type="PANTHER" id="PTHR44103:SF1">
    <property type="entry name" value="PROPROTEIN CONVERTASE P"/>
    <property type="match status" value="1"/>
</dbReference>